<gene>
    <name evidence="2" type="ORF">P154DRAFT_573315</name>
</gene>
<feature type="transmembrane region" description="Helical" evidence="1">
    <location>
        <begin position="6"/>
        <end position="32"/>
    </location>
</feature>
<protein>
    <submittedName>
        <fullName evidence="2">Uncharacterized protein</fullName>
    </submittedName>
</protein>
<organism evidence="2 3">
    <name type="scientific">Amniculicola lignicola CBS 123094</name>
    <dbReference type="NCBI Taxonomy" id="1392246"/>
    <lineage>
        <taxon>Eukaryota</taxon>
        <taxon>Fungi</taxon>
        <taxon>Dikarya</taxon>
        <taxon>Ascomycota</taxon>
        <taxon>Pezizomycotina</taxon>
        <taxon>Dothideomycetes</taxon>
        <taxon>Pleosporomycetidae</taxon>
        <taxon>Pleosporales</taxon>
        <taxon>Amniculicolaceae</taxon>
        <taxon>Amniculicola</taxon>
    </lineage>
</organism>
<keyword evidence="1" id="KW-0812">Transmembrane</keyword>
<dbReference type="AlphaFoldDB" id="A0A6A5WN79"/>
<keyword evidence="3" id="KW-1185">Reference proteome</keyword>
<name>A0A6A5WN79_9PLEO</name>
<evidence type="ECO:0000313" key="2">
    <source>
        <dbReference type="EMBL" id="KAF2003323.1"/>
    </source>
</evidence>
<evidence type="ECO:0000313" key="3">
    <source>
        <dbReference type="Proteomes" id="UP000799779"/>
    </source>
</evidence>
<evidence type="ECO:0000256" key="1">
    <source>
        <dbReference type="SAM" id="Phobius"/>
    </source>
</evidence>
<dbReference type="Proteomes" id="UP000799779">
    <property type="component" value="Unassembled WGS sequence"/>
</dbReference>
<sequence length="121" mass="13724">MVFQIIAAGAIGGMVGSLLTLAVVATAIQTIIKKFQEWGLWKTAQYLVGMFKFFEKARTLPAGQLLAVEDAKMYRQYLAQANSEQYKQVLVTHEEYNLEVEARQIEVEMKQYLPQESCVVM</sequence>
<accession>A0A6A5WN79</accession>
<dbReference type="EMBL" id="ML977573">
    <property type="protein sequence ID" value="KAF2003323.1"/>
    <property type="molecule type" value="Genomic_DNA"/>
</dbReference>
<proteinExistence type="predicted"/>
<keyword evidence="1" id="KW-1133">Transmembrane helix</keyword>
<keyword evidence="1" id="KW-0472">Membrane</keyword>
<reference evidence="2" key="1">
    <citation type="journal article" date="2020" name="Stud. Mycol.">
        <title>101 Dothideomycetes genomes: a test case for predicting lifestyles and emergence of pathogens.</title>
        <authorList>
            <person name="Haridas S."/>
            <person name="Albert R."/>
            <person name="Binder M."/>
            <person name="Bloem J."/>
            <person name="Labutti K."/>
            <person name="Salamov A."/>
            <person name="Andreopoulos B."/>
            <person name="Baker S."/>
            <person name="Barry K."/>
            <person name="Bills G."/>
            <person name="Bluhm B."/>
            <person name="Cannon C."/>
            <person name="Castanera R."/>
            <person name="Culley D."/>
            <person name="Daum C."/>
            <person name="Ezra D."/>
            <person name="Gonzalez J."/>
            <person name="Henrissat B."/>
            <person name="Kuo A."/>
            <person name="Liang C."/>
            <person name="Lipzen A."/>
            <person name="Lutzoni F."/>
            <person name="Magnuson J."/>
            <person name="Mondo S."/>
            <person name="Nolan M."/>
            <person name="Ohm R."/>
            <person name="Pangilinan J."/>
            <person name="Park H.-J."/>
            <person name="Ramirez L."/>
            <person name="Alfaro M."/>
            <person name="Sun H."/>
            <person name="Tritt A."/>
            <person name="Yoshinaga Y."/>
            <person name="Zwiers L.-H."/>
            <person name="Turgeon B."/>
            <person name="Goodwin S."/>
            <person name="Spatafora J."/>
            <person name="Crous P."/>
            <person name="Grigoriev I."/>
        </authorList>
    </citation>
    <scope>NUCLEOTIDE SEQUENCE</scope>
    <source>
        <strain evidence="2">CBS 123094</strain>
    </source>
</reference>